<dbReference type="GO" id="GO:0140664">
    <property type="term" value="F:ATP-dependent DNA damage sensor activity"/>
    <property type="evidence" value="ECO:0007669"/>
    <property type="project" value="InterPro"/>
</dbReference>
<dbReference type="SMART" id="SM00534">
    <property type="entry name" value="MUTSac"/>
    <property type="match status" value="1"/>
</dbReference>
<dbReference type="InterPro" id="IPR027417">
    <property type="entry name" value="P-loop_NTPase"/>
</dbReference>
<evidence type="ECO:0000259" key="4">
    <source>
        <dbReference type="SMART" id="SM00534"/>
    </source>
</evidence>
<name>M0NK17_9EURY</name>
<dbReference type="SUPFAM" id="SSF52540">
    <property type="entry name" value="P-loop containing nucleoside triphosphate hydrolases"/>
    <property type="match status" value="1"/>
</dbReference>
<dbReference type="PANTHER" id="PTHR11361">
    <property type="entry name" value="DNA MISMATCH REPAIR PROTEIN MUTS FAMILY MEMBER"/>
    <property type="match status" value="1"/>
</dbReference>
<keyword evidence="3" id="KW-0238">DNA-binding</keyword>
<dbReference type="GO" id="GO:0006298">
    <property type="term" value="P:mismatch repair"/>
    <property type="evidence" value="ECO:0007669"/>
    <property type="project" value="InterPro"/>
</dbReference>
<proteinExistence type="predicted"/>
<dbReference type="PANTHER" id="PTHR11361:SF125">
    <property type="entry name" value="DNA-BINDING PROTEIN MUTS2"/>
    <property type="match status" value="1"/>
</dbReference>
<evidence type="ECO:0000256" key="3">
    <source>
        <dbReference type="ARBA" id="ARBA00023125"/>
    </source>
</evidence>
<dbReference type="Gene3D" id="3.40.50.300">
    <property type="entry name" value="P-loop containing nucleotide triphosphate hydrolases"/>
    <property type="match status" value="1"/>
</dbReference>
<evidence type="ECO:0000313" key="5">
    <source>
        <dbReference type="EMBL" id="EMA58332.1"/>
    </source>
</evidence>
<dbReference type="AlphaFoldDB" id="M0NK17"/>
<dbReference type="PATRIC" id="fig|1230456.3.peg.3167"/>
<evidence type="ECO:0000256" key="2">
    <source>
        <dbReference type="ARBA" id="ARBA00022840"/>
    </source>
</evidence>
<dbReference type="Proteomes" id="UP000011546">
    <property type="component" value="Unassembled WGS sequence"/>
</dbReference>
<dbReference type="InterPro" id="IPR045076">
    <property type="entry name" value="MutS"/>
</dbReference>
<dbReference type="InterPro" id="IPR000432">
    <property type="entry name" value="DNA_mismatch_repair_MutS_C"/>
</dbReference>
<dbReference type="GO" id="GO:0005524">
    <property type="term" value="F:ATP binding"/>
    <property type="evidence" value="ECO:0007669"/>
    <property type="project" value="UniProtKB-KW"/>
</dbReference>
<comment type="caution">
    <text evidence="5">The sequence shown here is derived from an EMBL/GenBank/DDBJ whole genome shotgun (WGS) entry which is preliminary data.</text>
</comment>
<evidence type="ECO:0000313" key="6">
    <source>
        <dbReference type="Proteomes" id="UP000011546"/>
    </source>
</evidence>
<keyword evidence="2" id="KW-0067">ATP-binding</keyword>
<dbReference type="STRING" id="1230456.C468_15896"/>
<organism evidence="5 6">
    <name type="scientific">Halorubrum kocurii JCM 14978</name>
    <dbReference type="NCBI Taxonomy" id="1230456"/>
    <lineage>
        <taxon>Archaea</taxon>
        <taxon>Methanobacteriati</taxon>
        <taxon>Methanobacteriota</taxon>
        <taxon>Stenosarchaea group</taxon>
        <taxon>Halobacteria</taxon>
        <taxon>Halobacteriales</taxon>
        <taxon>Haloferacaceae</taxon>
        <taxon>Halorubrum</taxon>
    </lineage>
</organism>
<keyword evidence="1" id="KW-0547">Nucleotide-binding</keyword>
<dbReference type="Pfam" id="PF00488">
    <property type="entry name" value="MutS_V"/>
    <property type="match status" value="1"/>
</dbReference>
<evidence type="ECO:0000256" key="1">
    <source>
        <dbReference type="ARBA" id="ARBA00022741"/>
    </source>
</evidence>
<dbReference type="RefSeq" id="WP_008849834.1">
    <property type="nucleotide sequence ID" value="NZ_AOJH01000097.1"/>
</dbReference>
<reference evidence="5 6" key="1">
    <citation type="journal article" date="2014" name="PLoS Genet.">
        <title>Phylogenetically driven sequencing of extremely halophilic archaea reveals strategies for static and dynamic osmo-response.</title>
        <authorList>
            <person name="Becker E.A."/>
            <person name="Seitzer P.M."/>
            <person name="Tritt A."/>
            <person name="Larsen D."/>
            <person name="Krusor M."/>
            <person name="Yao A.I."/>
            <person name="Wu D."/>
            <person name="Madern D."/>
            <person name="Eisen J.A."/>
            <person name="Darling A.E."/>
            <person name="Facciotti M.T."/>
        </authorList>
    </citation>
    <scope>NUCLEOTIDE SEQUENCE [LARGE SCALE GENOMIC DNA]</scope>
    <source>
        <strain evidence="5 6">JCM 14978</strain>
    </source>
</reference>
<dbReference type="GO" id="GO:0030983">
    <property type="term" value="F:mismatched DNA binding"/>
    <property type="evidence" value="ECO:0007669"/>
    <property type="project" value="InterPro"/>
</dbReference>
<feature type="domain" description="DNA mismatch repair proteins mutS family" evidence="4">
    <location>
        <begin position="410"/>
        <end position="594"/>
    </location>
</feature>
<dbReference type="OrthoDB" id="25832at2157"/>
<dbReference type="EMBL" id="AOJH01000097">
    <property type="protein sequence ID" value="EMA58332.1"/>
    <property type="molecule type" value="Genomic_DNA"/>
</dbReference>
<accession>M0NK17</accession>
<sequence>MRLEDYWGIGPKTSERLAESLGTERAIEAIEAADVRALVDAGLHRGRATRILRRANGEAGMDVLATGDTRSVYDDLLGLAAGHALTAHAADRIRVLTPLTDRDAVESRLDDVVAARDAWEGLGDGDRERVIEAFDEYDAAGGSDLAAVETAVALREAGLTGAPFEPIGALDGDALRDAADALADVRGAIDPAGSGGDGDIEVARGADDELDRLRGQRDAAAELANSAFDVLDAVRDGSLRDFEALEAATIDHVARETGVEPATVRSVAPDDALDAADFVSATLRDLAAELEAAVAEREATVAADIRERIGGMRDATGGESDGDDDAAEATGTVAGAVAAVSDAAFLLSLARFAVAFDLTRPTLVDDGIAVRNARNPFIDGEVQPVSYAIGSHALAGEPGVANAESPPTGDRVSVLTGANSGGKTTLLETLCAVALLASMGLPVPAEEAEVGAFDRIVFHRRHASFNAGVLESTLKSVVPPLVADGRTLMLVDEFEAITEPGRAADLLNGLVTLTVDRGALGVYVTHLADDLSPLPDPARIDGIFAEGLTSDLDLRVDYQPRFGTVGKSTPEFIVSRLVANATDRGVRAGFEHLAGAVGEEAVQRTLSDAEWSASDD</sequence>
<keyword evidence="6" id="KW-1185">Reference proteome</keyword>
<gene>
    <name evidence="5" type="ORF">C468_15896</name>
</gene>
<protein>
    <submittedName>
        <fullName evidence="5">DNA mismatch repair protein MutS</fullName>
    </submittedName>
</protein>